<reference evidence="1 2" key="2">
    <citation type="journal article" date="2022" name="Mol. Ecol. Resour.">
        <title>The genomes of chicory, endive, great burdock and yacon provide insights into Asteraceae paleo-polyploidization history and plant inulin production.</title>
        <authorList>
            <person name="Fan W."/>
            <person name="Wang S."/>
            <person name="Wang H."/>
            <person name="Wang A."/>
            <person name="Jiang F."/>
            <person name="Liu H."/>
            <person name="Zhao H."/>
            <person name="Xu D."/>
            <person name="Zhang Y."/>
        </authorList>
    </citation>
    <scope>NUCLEOTIDE SEQUENCE [LARGE SCALE GENOMIC DNA]</scope>
    <source>
        <strain evidence="2">cv. Punajuju</strain>
        <tissue evidence="1">Leaves</tissue>
    </source>
</reference>
<reference evidence="2" key="1">
    <citation type="journal article" date="2022" name="Mol. Ecol. Resour.">
        <title>The genomes of chicory, endive, great burdock and yacon provide insights into Asteraceae palaeo-polyploidization history and plant inulin production.</title>
        <authorList>
            <person name="Fan W."/>
            <person name="Wang S."/>
            <person name="Wang H."/>
            <person name="Wang A."/>
            <person name="Jiang F."/>
            <person name="Liu H."/>
            <person name="Zhao H."/>
            <person name="Xu D."/>
            <person name="Zhang Y."/>
        </authorList>
    </citation>
    <scope>NUCLEOTIDE SEQUENCE [LARGE SCALE GENOMIC DNA]</scope>
    <source>
        <strain evidence="2">cv. Punajuju</strain>
    </source>
</reference>
<evidence type="ECO:0000313" key="1">
    <source>
        <dbReference type="EMBL" id="KAI3737178.1"/>
    </source>
</evidence>
<sequence>MAMRDCCFAFVIIFLLMITQLSAVHGRRLEPTLLSTTTIAATECEQSGGGMAEFTVSSTNDTSDVTSSSRRLKMRSLEYILASGPSKRGPGH</sequence>
<dbReference type="EMBL" id="CM042013">
    <property type="protein sequence ID" value="KAI3737178.1"/>
    <property type="molecule type" value="Genomic_DNA"/>
</dbReference>
<evidence type="ECO:0000313" key="2">
    <source>
        <dbReference type="Proteomes" id="UP001055811"/>
    </source>
</evidence>
<comment type="caution">
    <text evidence="1">The sequence shown here is derived from an EMBL/GenBank/DDBJ whole genome shotgun (WGS) entry which is preliminary data.</text>
</comment>
<gene>
    <name evidence="1" type="ORF">L2E82_27173</name>
</gene>
<dbReference type="Proteomes" id="UP001055811">
    <property type="component" value="Linkage Group LG05"/>
</dbReference>
<keyword evidence="2" id="KW-1185">Reference proteome</keyword>
<name>A0ACB9CSM3_CICIN</name>
<proteinExistence type="predicted"/>
<accession>A0ACB9CSM3</accession>
<protein>
    <submittedName>
        <fullName evidence="1">Uncharacterized protein</fullName>
    </submittedName>
</protein>
<organism evidence="1 2">
    <name type="scientific">Cichorium intybus</name>
    <name type="common">Chicory</name>
    <dbReference type="NCBI Taxonomy" id="13427"/>
    <lineage>
        <taxon>Eukaryota</taxon>
        <taxon>Viridiplantae</taxon>
        <taxon>Streptophyta</taxon>
        <taxon>Embryophyta</taxon>
        <taxon>Tracheophyta</taxon>
        <taxon>Spermatophyta</taxon>
        <taxon>Magnoliopsida</taxon>
        <taxon>eudicotyledons</taxon>
        <taxon>Gunneridae</taxon>
        <taxon>Pentapetalae</taxon>
        <taxon>asterids</taxon>
        <taxon>campanulids</taxon>
        <taxon>Asterales</taxon>
        <taxon>Asteraceae</taxon>
        <taxon>Cichorioideae</taxon>
        <taxon>Cichorieae</taxon>
        <taxon>Cichoriinae</taxon>
        <taxon>Cichorium</taxon>
    </lineage>
</organism>